<feature type="compositionally biased region" description="Acidic residues" evidence="5">
    <location>
        <begin position="59"/>
        <end position="68"/>
    </location>
</feature>
<evidence type="ECO:0000256" key="3">
    <source>
        <dbReference type="ARBA" id="ARBA00022833"/>
    </source>
</evidence>
<reference evidence="7" key="1">
    <citation type="journal article" date="2014" name="Nat. Commun.">
        <title>The emerging biofuel crop Camelina sativa retains a highly undifferentiated hexaploid genome structure.</title>
        <authorList>
            <person name="Kagale S."/>
            <person name="Koh C."/>
            <person name="Nixon J."/>
            <person name="Bollina V."/>
            <person name="Clarke W.E."/>
            <person name="Tuteja R."/>
            <person name="Spillane C."/>
            <person name="Robinson S.J."/>
            <person name="Links M.G."/>
            <person name="Clarke C."/>
            <person name="Higgins E.E."/>
            <person name="Huebert T."/>
            <person name="Sharpe A.G."/>
            <person name="Parkin I.A."/>
        </authorList>
    </citation>
    <scope>NUCLEOTIDE SEQUENCE [LARGE SCALE GENOMIC DNA]</scope>
    <source>
        <strain evidence="7">cv. DH55</strain>
    </source>
</reference>
<gene>
    <name evidence="8" type="primary">LOC104761156</name>
</gene>
<feature type="compositionally biased region" description="Polar residues" evidence="5">
    <location>
        <begin position="77"/>
        <end position="88"/>
    </location>
</feature>
<keyword evidence="2 4" id="KW-0863">Zinc-finger</keyword>
<dbReference type="InterPro" id="IPR044592">
    <property type="entry name" value="RING1A/B"/>
</dbReference>
<dbReference type="InterPro" id="IPR013083">
    <property type="entry name" value="Znf_RING/FYVE/PHD"/>
</dbReference>
<protein>
    <submittedName>
        <fullName evidence="8">E3 ubiquitin-protein ligase RING1b</fullName>
    </submittedName>
</protein>
<evidence type="ECO:0000256" key="1">
    <source>
        <dbReference type="ARBA" id="ARBA00022723"/>
    </source>
</evidence>
<dbReference type="PROSITE" id="PS00518">
    <property type="entry name" value="ZF_RING_1"/>
    <property type="match status" value="1"/>
</dbReference>
<proteinExistence type="predicted"/>
<feature type="region of interest" description="Disordered" evidence="5">
    <location>
        <begin position="1"/>
        <end position="88"/>
    </location>
</feature>
<dbReference type="CDD" id="cd16531">
    <property type="entry name" value="RING-HC_RING1-like"/>
    <property type="match status" value="1"/>
</dbReference>
<accession>A0ABM0X925</accession>
<keyword evidence="1" id="KW-0479">Metal-binding</keyword>
<dbReference type="GeneID" id="104761156"/>
<dbReference type="SUPFAM" id="SSF57850">
    <property type="entry name" value="RING/U-box"/>
    <property type="match status" value="1"/>
</dbReference>
<name>A0ABM0X925_CAMSA</name>
<feature type="compositionally biased region" description="Basic residues" evidence="5">
    <location>
        <begin position="221"/>
        <end position="235"/>
    </location>
</feature>
<dbReference type="SMART" id="SM00184">
    <property type="entry name" value="RING"/>
    <property type="match status" value="1"/>
</dbReference>
<dbReference type="Pfam" id="PF13923">
    <property type="entry name" value="zf-C3HC4_2"/>
    <property type="match status" value="1"/>
</dbReference>
<feature type="compositionally biased region" description="Basic and acidic residues" evidence="5">
    <location>
        <begin position="236"/>
        <end position="245"/>
    </location>
</feature>
<evidence type="ECO:0000313" key="8">
    <source>
        <dbReference type="RefSeq" id="XP_010482496.1"/>
    </source>
</evidence>
<evidence type="ECO:0000259" key="6">
    <source>
        <dbReference type="PROSITE" id="PS50089"/>
    </source>
</evidence>
<sequence length="465" mass="52222">MPALKNLSAADEEYDQLGRNSEADRFNPEANETGGDPEKMDDKDGSGDAEDDVKRDQVEAEDEEEALEEDSKERSKSYSGGEQSQSDSEYVDIDLADIRRDVQCSICLGIIRKTRTVMECLHRFCQECIDKSMRLGNNECPTCRKHCASRRSLRDDPNFDAFIATLFKDIDKYEKEELAFSQDDETRNKQIQASIARVSQRQSSALAKKKSSGKDAAVLSRSRRSASGSRRRRNCRNMEQDTSEAHDDDDQDNEGGKDSSSDEPCAPQRKRRKRSRTQPSSSAANNNDNCAGNGTEKAHHRDSRGRSPGLVWNAEMLAWGRGGTRSNTRQGHNNHQGASSKRNARLNRLVEYLGSLEGNSVELDITLKLISLDAKSLPDLVQPYLRCRPTLLVKQLCEYVARQMQLKVEEVELLVSKEGDKEIGNQTSTEKMQSLKDDETLAMLKVDCISNHGDTIVVYRQKKIG</sequence>
<feature type="compositionally biased region" description="Basic and acidic residues" evidence="5">
    <location>
        <begin position="36"/>
        <end position="58"/>
    </location>
</feature>
<dbReference type="PANTHER" id="PTHR46537:SF1">
    <property type="entry name" value="E3 UBIQUITIN-PROTEIN LIGASE RING1B-RELATED"/>
    <property type="match status" value="1"/>
</dbReference>
<feature type="compositionally biased region" description="Low complexity" evidence="5">
    <location>
        <begin position="280"/>
        <end position="293"/>
    </location>
</feature>
<dbReference type="PROSITE" id="PS50089">
    <property type="entry name" value="ZF_RING_2"/>
    <property type="match status" value="1"/>
</dbReference>
<dbReference type="PANTHER" id="PTHR46537">
    <property type="entry name" value="OS11G0578200 PROTEIN"/>
    <property type="match status" value="1"/>
</dbReference>
<reference evidence="8" key="2">
    <citation type="submission" date="2025-08" db="UniProtKB">
        <authorList>
            <consortium name="RefSeq"/>
        </authorList>
    </citation>
    <scope>IDENTIFICATION</scope>
    <source>
        <tissue evidence="8">Leaf</tissue>
    </source>
</reference>
<dbReference type="InterPro" id="IPR017907">
    <property type="entry name" value="Znf_RING_CS"/>
</dbReference>
<dbReference type="Proteomes" id="UP000694864">
    <property type="component" value="Chromosome 3"/>
</dbReference>
<dbReference type="Gene3D" id="3.30.40.10">
    <property type="entry name" value="Zinc/RING finger domain, C3HC4 (zinc finger)"/>
    <property type="match status" value="1"/>
</dbReference>
<feature type="domain" description="RING-type" evidence="6">
    <location>
        <begin position="104"/>
        <end position="144"/>
    </location>
</feature>
<organism evidence="7 8">
    <name type="scientific">Camelina sativa</name>
    <name type="common">False flax</name>
    <name type="synonym">Myagrum sativum</name>
    <dbReference type="NCBI Taxonomy" id="90675"/>
    <lineage>
        <taxon>Eukaryota</taxon>
        <taxon>Viridiplantae</taxon>
        <taxon>Streptophyta</taxon>
        <taxon>Embryophyta</taxon>
        <taxon>Tracheophyta</taxon>
        <taxon>Spermatophyta</taxon>
        <taxon>Magnoliopsida</taxon>
        <taxon>eudicotyledons</taxon>
        <taxon>Gunneridae</taxon>
        <taxon>Pentapetalae</taxon>
        <taxon>rosids</taxon>
        <taxon>malvids</taxon>
        <taxon>Brassicales</taxon>
        <taxon>Brassicaceae</taxon>
        <taxon>Camelineae</taxon>
        <taxon>Camelina</taxon>
    </lineage>
</organism>
<evidence type="ECO:0000256" key="5">
    <source>
        <dbReference type="SAM" id="MobiDB-lite"/>
    </source>
</evidence>
<keyword evidence="7" id="KW-1185">Reference proteome</keyword>
<evidence type="ECO:0000256" key="2">
    <source>
        <dbReference type="ARBA" id="ARBA00022771"/>
    </source>
</evidence>
<keyword evidence="3" id="KW-0862">Zinc</keyword>
<feature type="region of interest" description="Disordered" evidence="5">
    <location>
        <begin position="199"/>
        <end position="309"/>
    </location>
</feature>
<feature type="region of interest" description="Disordered" evidence="5">
    <location>
        <begin position="321"/>
        <end position="342"/>
    </location>
</feature>
<evidence type="ECO:0000313" key="7">
    <source>
        <dbReference type="Proteomes" id="UP000694864"/>
    </source>
</evidence>
<evidence type="ECO:0000256" key="4">
    <source>
        <dbReference type="PROSITE-ProRule" id="PRU00175"/>
    </source>
</evidence>
<dbReference type="RefSeq" id="XP_010482496.1">
    <property type="nucleotide sequence ID" value="XM_010484194.2"/>
</dbReference>
<feature type="compositionally biased region" description="Polar residues" evidence="5">
    <location>
        <begin position="324"/>
        <end position="341"/>
    </location>
</feature>
<dbReference type="InterPro" id="IPR001841">
    <property type="entry name" value="Znf_RING"/>
</dbReference>